<evidence type="ECO:0000313" key="3">
    <source>
        <dbReference type="Proteomes" id="UP001146793"/>
    </source>
</evidence>
<feature type="compositionally biased region" description="Basic and acidic residues" evidence="1">
    <location>
        <begin position="192"/>
        <end position="245"/>
    </location>
</feature>
<evidence type="ECO:0000256" key="1">
    <source>
        <dbReference type="SAM" id="MobiDB-lite"/>
    </source>
</evidence>
<dbReference type="SUPFAM" id="SSF57850">
    <property type="entry name" value="RING/U-box"/>
    <property type="match status" value="1"/>
</dbReference>
<feature type="compositionally biased region" description="Basic and acidic residues" evidence="1">
    <location>
        <begin position="254"/>
        <end position="263"/>
    </location>
</feature>
<name>A0AAV7YZJ4_9EUKA</name>
<organism evidence="2 3">
    <name type="scientific">Anaeramoeba flamelloides</name>
    <dbReference type="NCBI Taxonomy" id="1746091"/>
    <lineage>
        <taxon>Eukaryota</taxon>
        <taxon>Metamonada</taxon>
        <taxon>Anaeramoebidae</taxon>
        <taxon>Anaeramoeba</taxon>
    </lineage>
</organism>
<dbReference type="EMBL" id="JANTQA010000040">
    <property type="protein sequence ID" value="KAJ3435297.1"/>
    <property type="molecule type" value="Genomic_DNA"/>
</dbReference>
<accession>A0AAV7YZJ4</accession>
<evidence type="ECO:0000313" key="2">
    <source>
        <dbReference type="EMBL" id="KAJ3435297.1"/>
    </source>
</evidence>
<comment type="caution">
    <text evidence="2">The sequence shown here is derived from an EMBL/GenBank/DDBJ whole genome shotgun (WGS) entry which is preliminary data.</text>
</comment>
<feature type="compositionally biased region" description="Basic and acidic residues" evidence="1">
    <location>
        <begin position="274"/>
        <end position="304"/>
    </location>
</feature>
<protein>
    <submittedName>
        <fullName evidence="2">A-type inclusion protein</fullName>
    </submittedName>
</protein>
<gene>
    <name evidence="2" type="ORF">M0812_19483</name>
</gene>
<feature type="region of interest" description="Disordered" evidence="1">
    <location>
        <begin position="192"/>
        <end position="304"/>
    </location>
</feature>
<sequence>MEFIQGTKSQYTDGLVSHCTYFSLCAAQKILEEQEILPSLVDKIINSGHDITINRHTEFNEIYHLVPSFRKSMKILEIKQYPLGKMVSMIDHLVYLSKQHSHIVAVLIKPPETVCVGVQQIFEGYYFFKIFDSHPRKPMLDQASFITSNNKNMIRNHLQDLFPITHSIGGLQSEMINSIEVNILRKTSSQELKELEEQNSETKEETKEEIKEENKEENKNQEQKEKENEQEQGQKDEKKNEQDNEQKEEEDEEEKKKKEEEKTQVTNTENSEMMIEKNENEKENENEKNKEKENEKEKKNEKENKFSEIDNLTIKQLEKEIDSLTESNTKLNRRNNTLRREINEAKIVNQDPQNNETKLLQDKYQRLLEENQILKSKKRILSQNSSGKLQICPECKNQVKGQKSNFTICPHCQNSFCFVCKMSIQKSDLWDHFVEENSECPMFD</sequence>
<proteinExistence type="predicted"/>
<dbReference type="AlphaFoldDB" id="A0AAV7YZJ4"/>
<reference evidence="2" key="1">
    <citation type="submission" date="2022-08" db="EMBL/GenBank/DDBJ databases">
        <title>Novel sulphate-reducing endosymbionts in the free-living metamonad Anaeramoeba.</title>
        <authorList>
            <person name="Jerlstrom-Hultqvist J."/>
            <person name="Cepicka I."/>
            <person name="Gallot-Lavallee L."/>
            <person name="Salas-Leiva D."/>
            <person name="Curtis B.A."/>
            <person name="Zahonova K."/>
            <person name="Pipaliya S."/>
            <person name="Dacks J."/>
            <person name="Roger A.J."/>
        </authorList>
    </citation>
    <scope>NUCLEOTIDE SEQUENCE</scope>
    <source>
        <strain evidence="2">Busselton2</strain>
    </source>
</reference>
<dbReference type="Proteomes" id="UP001146793">
    <property type="component" value="Unassembled WGS sequence"/>
</dbReference>